<dbReference type="NCBIfam" id="TIGR01439">
    <property type="entry name" value="lp_hng_hel_AbrB"/>
    <property type="match status" value="1"/>
</dbReference>
<dbReference type="RefSeq" id="WP_074955905.1">
    <property type="nucleotide sequence ID" value="NZ_FPBV01000026.1"/>
</dbReference>
<dbReference type="GO" id="GO:0003677">
    <property type="term" value="F:DNA binding"/>
    <property type="evidence" value="ECO:0007669"/>
    <property type="project" value="UniProtKB-UniRule"/>
</dbReference>
<sequence length="89" mass="9906">MMVMEARISKQGQITVPAKVRSALGVKEGDAILFYVEGDQVVVKGAPKRKLSSIIGVLPKPNRPLDMAAVREAWARRVVEEYQDQLNKE</sequence>
<keyword evidence="4" id="KW-1185">Reference proteome</keyword>
<keyword evidence="1" id="KW-0238">DNA-binding</keyword>
<evidence type="ECO:0000256" key="1">
    <source>
        <dbReference type="PROSITE-ProRule" id="PRU01076"/>
    </source>
</evidence>
<dbReference type="EMBL" id="FPBV01000026">
    <property type="protein sequence ID" value="SFV05178.1"/>
    <property type="molecule type" value="Genomic_DNA"/>
</dbReference>
<feature type="domain" description="SpoVT-AbrB" evidence="2">
    <location>
        <begin position="3"/>
        <end position="48"/>
    </location>
</feature>
<organism evidence="3 4">
    <name type="scientific">Alicyclobacillus macrosporangiidus</name>
    <dbReference type="NCBI Taxonomy" id="392015"/>
    <lineage>
        <taxon>Bacteria</taxon>
        <taxon>Bacillati</taxon>
        <taxon>Bacillota</taxon>
        <taxon>Bacilli</taxon>
        <taxon>Bacillales</taxon>
        <taxon>Alicyclobacillaceae</taxon>
        <taxon>Alicyclobacillus</taxon>
    </lineage>
</organism>
<dbReference type="Pfam" id="PF04014">
    <property type="entry name" value="MazE_antitoxin"/>
    <property type="match status" value="1"/>
</dbReference>
<proteinExistence type="predicted"/>
<dbReference type="PROSITE" id="PS51740">
    <property type="entry name" value="SPOVT_ABRB"/>
    <property type="match status" value="1"/>
</dbReference>
<reference evidence="4" key="1">
    <citation type="submission" date="2016-10" db="EMBL/GenBank/DDBJ databases">
        <authorList>
            <person name="Varghese N."/>
        </authorList>
    </citation>
    <scope>NUCLEOTIDE SEQUENCE [LARGE SCALE GENOMIC DNA]</scope>
    <source>
        <strain evidence="4">DSM 17980</strain>
    </source>
</reference>
<protein>
    <submittedName>
        <fullName evidence="3">Looped-hinge helix DNA binding domain-containing protein, AbrB family</fullName>
    </submittedName>
</protein>
<dbReference type="InterPro" id="IPR037914">
    <property type="entry name" value="SpoVT-AbrB_sf"/>
</dbReference>
<evidence type="ECO:0000259" key="2">
    <source>
        <dbReference type="PROSITE" id="PS51740"/>
    </source>
</evidence>
<name>A0A1I7L6B2_9BACL</name>
<dbReference type="SUPFAM" id="SSF89447">
    <property type="entry name" value="AbrB/MazE/MraZ-like"/>
    <property type="match status" value="1"/>
</dbReference>
<dbReference type="Gene3D" id="2.10.260.10">
    <property type="match status" value="1"/>
</dbReference>
<evidence type="ECO:0000313" key="4">
    <source>
        <dbReference type="Proteomes" id="UP000183508"/>
    </source>
</evidence>
<dbReference type="Proteomes" id="UP000183508">
    <property type="component" value="Unassembled WGS sequence"/>
</dbReference>
<dbReference type="InterPro" id="IPR007159">
    <property type="entry name" value="SpoVT-AbrB_dom"/>
</dbReference>
<gene>
    <name evidence="3" type="ORF">SAMN05421543_1267</name>
</gene>
<dbReference type="AlphaFoldDB" id="A0A1I7L6B2"/>
<accession>A0A1I7L6B2</accession>
<evidence type="ECO:0000313" key="3">
    <source>
        <dbReference type="EMBL" id="SFV05178.1"/>
    </source>
</evidence>
<dbReference type="SMART" id="SM00966">
    <property type="entry name" value="SpoVT_AbrB"/>
    <property type="match status" value="1"/>
</dbReference>